<evidence type="ECO:0000256" key="1">
    <source>
        <dbReference type="SAM" id="Phobius"/>
    </source>
</evidence>
<sequence>MPQMKPLFWLLLWSYFLMIYLAFNIIIYYYKFLMINKGLLMNVKKVMGGYNYMW</sequence>
<name>A0A9E8K2K5_9HYME</name>
<proteinExistence type="predicted"/>
<organism evidence="2">
    <name type="scientific">Pujadella villari</name>
    <dbReference type="NCBI Taxonomy" id="2943468"/>
    <lineage>
        <taxon>Eukaryota</taxon>
        <taxon>Metazoa</taxon>
        <taxon>Ecdysozoa</taxon>
        <taxon>Arthropoda</taxon>
        <taxon>Hexapoda</taxon>
        <taxon>Insecta</taxon>
        <taxon>Pterygota</taxon>
        <taxon>Neoptera</taxon>
        <taxon>Endopterygota</taxon>
        <taxon>Hymenoptera</taxon>
        <taxon>Apocrita</taxon>
        <taxon>Proctotrupomorpha</taxon>
        <taxon>Cynipoidea</taxon>
        <taxon>Figitidae</taxon>
        <taxon>Aspicerinae</taxon>
        <taxon>Pujadella</taxon>
    </lineage>
</organism>
<reference evidence="2" key="1">
    <citation type="journal article" date="2022" name="Genes (Basel)">
        <title>Novel Gene Rearrangements in the Mitochondrial Genomes of Cynipoid Wasps (Hymenoptera: Cynipoidea).</title>
        <authorList>
            <person name="Shu X."/>
            <person name="Li Z."/>
            <person name="Yuan R."/>
            <person name="Tang P."/>
            <person name="Chen X."/>
        </authorList>
    </citation>
    <scope>NUCLEOTIDE SEQUENCE</scope>
</reference>
<accession>A0A9E8K2K5</accession>
<evidence type="ECO:0000313" key="2">
    <source>
        <dbReference type="EMBL" id="UZT67462.1"/>
    </source>
</evidence>
<reference evidence="2" key="2">
    <citation type="submission" date="2022-02" db="EMBL/GenBank/DDBJ databases">
        <authorList>
            <person name="Shu X.H."/>
            <person name="Li Z.K."/>
            <person name="Tang P."/>
            <person name="Chen X.X."/>
        </authorList>
    </citation>
    <scope>NUCLEOTIDE SEQUENCE</scope>
</reference>
<dbReference type="AlphaFoldDB" id="A0A9E8K2K5"/>
<keyword evidence="1" id="KW-0472">Membrane</keyword>
<keyword evidence="1" id="KW-0812">Transmembrane</keyword>
<gene>
    <name evidence="2" type="primary">atp8</name>
</gene>
<keyword evidence="1" id="KW-1133">Transmembrane helix</keyword>
<protein>
    <submittedName>
        <fullName evidence="2">ATP synthase F0 subunit 8</fullName>
    </submittedName>
</protein>
<dbReference type="EMBL" id="OM677824">
    <property type="protein sequence ID" value="UZT67462.1"/>
    <property type="molecule type" value="Genomic_DNA"/>
</dbReference>
<keyword evidence="2" id="KW-0496">Mitochondrion</keyword>
<feature type="transmembrane region" description="Helical" evidence="1">
    <location>
        <begin position="6"/>
        <end position="30"/>
    </location>
</feature>
<geneLocation type="mitochondrion" evidence="2"/>